<feature type="transmembrane region" description="Helical" evidence="2">
    <location>
        <begin position="142"/>
        <end position="164"/>
    </location>
</feature>
<evidence type="ECO:0000313" key="4">
    <source>
        <dbReference type="EMBL" id="HIX01931.1"/>
    </source>
</evidence>
<protein>
    <submittedName>
        <fullName evidence="4">CPBP family intramembrane metalloprotease</fullName>
    </submittedName>
</protein>
<keyword evidence="2" id="KW-0812">Transmembrane</keyword>
<dbReference type="EMBL" id="DXFP01000036">
    <property type="protein sequence ID" value="HIX01931.1"/>
    <property type="molecule type" value="Genomic_DNA"/>
</dbReference>
<dbReference type="Pfam" id="PF02517">
    <property type="entry name" value="Rce1-like"/>
    <property type="match status" value="1"/>
</dbReference>
<proteinExistence type="inferred from homology"/>
<organism evidence="4 5">
    <name type="scientific">Candidatus Ligilactobacillus excrementigallinarum</name>
    <dbReference type="NCBI Taxonomy" id="2838641"/>
    <lineage>
        <taxon>Bacteria</taxon>
        <taxon>Bacillati</taxon>
        <taxon>Bacillota</taxon>
        <taxon>Bacilli</taxon>
        <taxon>Lactobacillales</taxon>
        <taxon>Lactobacillaceae</taxon>
        <taxon>Ligilactobacillus</taxon>
    </lineage>
</organism>
<name>A0A9D2AA41_9LACO</name>
<reference evidence="4" key="1">
    <citation type="journal article" date="2021" name="PeerJ">
        <title>Extensive microbial diversity within the chicken gut microbiome revealed by metagenomics and culture.</title>
        <authorList>
            <person name="Gilroy R."/>
            <person name="Ravi A."/>
            <person name="Getino M."/>
            <person name="Pursley I."/>
            <person name="Horton D.L."/>
            <person name="Alikhan N.F."/>
            <person name="Baker D."/>
            <person name="Gharbi K."/>
            <person name="Hall N."/>
            <person name="Watson M."/>
            <person name="Adriaenssens E.M."/>
            <person name="Foster-Nyarko E."/>
            <person name="Jarju S."/>
            <person name="Secka A."/>
            <person name="Antonio M."/>
            <person name="Oren A."/>
            <person name="Chaudhuri R.R."/>
            <person name="La Ragione R."/>
            <person name="Hildebrand F."/>
            <person name="Pallen M.J."/>
        </authorList>
    </citation>
    <scope>NUCLEOTIDE SEQUENCE</scope>
    <source>
        <strain evidence="4">6627</strain>
    </source>
</reference>
<feature type="transmembrane region" description="Helical" evidence="2">
    <location>
        <begin position="14"/>
        <end position="34"/>
    </location>
</feature>
<comment type="similarity">
    <text evidence="1">Belongs to the UPF0177 family.</text>
</comment>
<comment type="caution">
    <text evidence="4">The sequence shown here is derived from an EMBL/GenBank/DDBJ whole genome shotgun (WGS) entry which is preliminary data.</text>
</comment>
<feature type="domain" description="CAAX prenyl protease 2/Lysostaphin resistance protein A-like" evidence="3">
    <location>
        <begin position="108"/>
        <end position="207"/>
    </location>
</feature>
<keyword evidence="4" id="KW-0645">Protease</keyword>
<keyword evidence="2" id="KW-0472">Membrane</keyword>
<evidence type="ECO:0000313" key="5">
    <source>
        <dbReference type="Proteomes" id="UP000823963"/>
    </source>
</evidence>
<gene>
    <name evidence="4" type="ORF">H9861_04165</name>
</gene>
<feature type="transmembrane region" description="Helical" evidence="2">
    <location>
        <begin position="176"/>
        <end position="201"/>
    </location>
</feature>
<evidence type="ECO:0000259" key="3">
    <source>
        <dbReference type="Pfam" id="PF02517"/>
    </source>
</evidence>
<sequence>MNFSFSDKNPKKPWFTWVFWILSFILVNLILLIPQTLFHLSSFTSFITLQGICELGIIGSALLINHFYTKEQLVFKHWNLFSHSFIFDFLFIYYLMGILLLHHEMHHVVLYGILAILIGCAEEISFRGILLSSFIHNWRGKHPLLMGILLSSFLFGISHSINAFSQPLKNTVVQMVVAFSLGIILALMYLVTGNLVTPILFHALIDFTSISISNSTESQAGWQTAMPLLIIALIILIVELRPSVRRKIKQNFQL</sequence>
<keyword evidence="4" id="KW-0378">Hydrolase</keyword>
<feature type="transmembrane region" description="Helical" evidence="2">
    <location>
        <begin position="221"/>
        <end position="240"/>
    </location>
</feature>
<reference evidence="4" key="2">
    <citation type="submission" date="2021-04" db="EMBL/GenBank/DDBJ databases">
        <authorList>
            <person name="Gilroy R."/>
        </authorList>
    </citation>
    <scope>NUCLEOTIDE SEQUENCE</scope>
    <source>
        <strain evidence="4">6627</strain>
    </source>
</reference>
<dbReference type="GO" id="GO:0004175">
    <property type="term" value="F:endopeptidase activity"/>
    <property type="evidence" value="ECO:0007669"/>
    <property type="project" value="UniProtKB-ARBA"/>
</dbReference>
<keyword evidence="2" id="KW-1133">Transmembrane helix</keyword>
<dbReference type="InterPro" id="IPR003675">
    <property type="entry name" value="Rce1/LyrA-like_dom"/>
</dbReference>
<dbReference type="Proteomes" id="UP000823963">
    <property type="component" value="Unassembled WGS sequence"/>
</dbReference>
<feature type="transmembrane region" description="Helical" evidence="2">
    <location>
        <begin position="46"/>
        <end position="68"/>
    </location>
</feature>
<dbReference type="GO" id="GO:0008237">
    <property type="term" value="F:metallopeptidase activity"/>
    <property type="evidence" value="ECO:0007669"/>
    <property type="project" value="UniProtKB-KW"/>
</dbReference>
<dbReference type="AlphaFoldDB" id="A0A9D2AA41"/>
<feature type="transmembrane region" description="Helical" evidence="2">
    <location>
        <begin position="80"/>
        <end position="101"/>
    </location>
</feature>
<evidence type="ECO:0000256" key="2">
    <source>
        <dbReference type="SAM" id="Phobius"/>
    </source>
</evidence>
<accession>A0A9D2AA41</accession>
<dbReference type="GO" id="GO:0080120">
    <property type="term" value="P:CAAX-box protein maturation"/>
    <property type="evidence" value="ECO:0007669"/>
    <property type="project" value="UniProtKB-ARBA"/>
</dbReference>
<evidence type="ECO:0000256" key="1">
    <source>
        <dbReference type="ARBA" id="ARBA00009067"/>
    </source>
</evidence>
<keyword evidence="4" id="KW-0482">Metalloprotease</keyword>
<feature type="transmembrane region" description="Helical" evidence="2">
    <location>
        <begin position="108"/>
        <end position="130"/>
    </location>
</feature>